<dbReference type="AlphaFoldDB" id="A0A369JEV9"/>
<keyword evidence="5 6" id="KW-0408">Iron</keyword>
<evidence type="ECO:0000256" key="5">
    <source>
        <dbReference type="ARBA" id="ARBA00023004"/>
    </source>
</evidence>
<evidence type="ECO:0000256" key="8">
    <source>
        <dbReference type="SAM" id="Phobius"/>
    </source>
</evidence>
<dbReference type="GO" id="GO:0005506">
    <property type="term" value="F:iron ion binding"/>
    <property type="evidence" value="ECO:0007669"/>
    <property type="project" value="InterPro"/>
</dbReference>
<dbReference type="PANTHER" id="PTHR46206">
    <property type="entry name" value="CYTOCHROME P450"/>
    <property type="match status" value="1"/>
</dbReference>
<evidence type="ECO:0000313" key="9">
    <source>
        <dbReference type="EMBL" id="RDB20448.1"/>
    </source>
</evidence>
<proteinExistence type="inferred from homology"/>
<comment type="caution">
    <text evidence="9">The sequence shown here is derived from an EMBL/GenBank/DDBJ whole genome shotgun (WGS) entry which is preliminary data.</text>
</comment>
<evidence type="ECO:0000256" key="7">
    <source>
        <dbReference type="RuleBase" id="RU000461"/>
    </source>
</evidence>
<evidence type="ECO:0000256" key="4">
    <source>
        <dbReference type="ARBA" id="ARBA00023002"/>
    </source>
</evidence>
<name>A0A369JEV9_HYPMA</name>
<dbReference type="InterPro" id="IPR002403">
    <property type="entry name" value="Cyt_P450_E_grp-IV"/>
</dbReference>
<dbReference type="InParanoid" id="A0A369JEV9"/>
<feature type="binding site" description="axial binding residue" evidence="6">
    <location>
        <position position="447"/>
    </location>
    <ligand>
        <name>heme</name>
        <dbReference type="ChEBI" id="CHEBI:30413"/>
    </ligand>
    <ligandPart>
        <name>Fe</name>
        <dbReference type="ChEBI" id="CHEBI:18248"/>
    </ligandPart>
</feature>
<evidence type="ECO:0000256" key="2">
    <source>
        <dbReference type="ARBA" id="ARBA00010617"/>
    </source>
</evidence>
<feature type="transmembrane region" description="Helical" evidence="8">
    <location>
        <begin position="6"/>
        <end position="25"/>
    </location>
</feature>
<dbReference type="SUPFAM" id="SSF48264">
    <property type="entry name" value="Cytochrome P450"/>
    <property type="match status" value="1"/>
</dbReference>
<dbReference type="GO" id="GO:0016705">
    <property type="term" value="F:oxidoreductase activity, acting on paired donors, with incorporation or reduction of molecular oxygen"/>
    <property type="evidence" value="ECO:0007669"/>
    <property type="project" value="InterPro"/>
</dbReference>
<keyword evidence="8" id="KW-0812">Transmembrane</keyword>
<dbReference type="InterPro" id="IPR036396">
    <property type="entry name" value="Cyt_P450_sf"/>
</dbReference>
<keyword evidence="8" id="KW-1133">Transmembrane helix</keyword>
<dbReference type="OrthoDB" id="1844152at2759"/>
<dbReference type="PROSITE" id="PS00086">
    <property type="entry name" value="CYTOCHROME_P450"/>
    <property type="match status" value="1"/>
</dbReference>
<evidence type="ECO:0000313" key="10">
    <source>
        <dbReference type="Proteomes" id="UP000076154"/>
    </source>
</evidence>
<keyword evidence="3 6" id="KW-0479">Metal-binding</keyword>
<dbReference type="Pfam" id="PF00067">
    <property type="entry name" value="p450"/>
    <property type="match status" value="1"/>
</dbReference>
<organism evidence="9 10">
    <name type="scientific">Hypsizygus marmoreus</name>
    <name type="common">White beech mushroom</name>
    <name type="synonym">Agaricus marmoreus</name>
    <dbReference type="NCBI Taxonomy" id="39966"/>
    <lineage>
        <taxon>Eukaryota</taxon>
        <taxon>Fungi</taxon>
        <taxon>Dikarya</taxon>
        <taxon>Basidiomycota</taxon>
        <taxon>Agaricomycotina</taxon>
        <taxon>Agaricomycetes</taxon>
        <taxon>Agaricomycetidae</taxon>
        <taxon>Agaricales</taxon>
        <taxon>Tricholomatineae</taxon>
        <taxon>Lyophyllaceae</taxon>
        <taxon>Hypsizygus</taxon>
    </lineage>
</organism>
<keyword evidence="7" id="KW-0503">Monooxygenase</keyword>
<evidence type="ECO:0008006" key="11">
    <source>
        <dbReference type="Google" id="ProtNLM"/>
    </source>
</evidence>
<keyword evidence="10" id="KW-1185">Reference proteome</keyword>
<gene>
    <name evidence="9" type="ORF">Hypma_012416</name>
</gene>
<dbReference type="Proteomes" id="UP000076154">
    <property type="component" value="Unassembled WGS sequence"/>
</dbReference>
<protein>
    <recommendedName>
        <fullName evidence="11">Ent-kaurene oxidase</fullName>
    </recommendedName>
</protein>
<evidence type="ECO:0000256" key="1">
    <source>
        <dbReference type="ARBA" id="ARBA00001971"/>
    </source>
</evidence>
<sequence length="503" mass="56701">MEDPALLATASAGAVGALYVGSNLFNAWTIRQQLNKIPTVGASGIFSSYFGAYRYLRNARDMIQEGYNKYPGTAFKFPMVSKWMIVVSGPQMVEDLRKAPDDQMSMMDAVADLIQIDYTVGPEIHRDPYHVATVRTPLTRNLAARFDDVQDEIAEAFTDHIPPTEEWTSVQALPAVVHIVCRTSNRLFVGLPLCRDPDYRALNEEFTIDVIKGGHIINLFPNFLKPLAGRLFTNVEVKVKRGIKHVGPIIQERLDKEEQYGRDWPGKPNDFISWLLETAQGYQRSIRDMTLRLLSVNFAAIHTSSMTFTQTLFNLAAYPSHIPALREEIEAVIREEGLTKLSLHKMRKLDSFIKESGRCGSTGALIMERKALKDFTFSNGTVIPKGQMVAIASFATHRDEVNYSDPDKFDGFRFADMRESETEGFSKHQMVSLSNNYMVFGVGRHACPGRFFAVNEIKAMLVHVLLNYDVGLENPGVRPPDRWFGTHSAPDPTAKVLFRKRRV</sequence>
<evidence type="ECO:0000256" key="6">
    <source>
        <dbReference type="PIRSR" id="PIRSR602403-1"/>
    </source>
</evidence>
<comment type="similarity">
    <text evidence="2 7">Belongs to the cytochrome P450 family.</text>
</comment>
<dbReference type="InterPro" id="IPR017972">
    <property type="entry name" value="Cyt_P450_CS"/>
</dbReference>
<dbReference type="Gene3D" id="1.10.630.10">
    <property type="entry name" value="Cytochrome P450"/>
    <property type="match status" value="1"/>
</dbReference>
<accession>A0A369JEV9</accession>
<dbReference type="STRING" id="39966.A0A369JEV9"/>
<evidence type="ECO:0000256" key="3">
    <source>
        <dbReference type="ARBA" id="ARBA00022723"/>
    </source>
</evidence>
<keyword evidence="6 7" id="KW-0349">Heme</keyword>
<feature type="transmembrane region" description="Helical" evidence="8">
    <location>
        <begin position="37"/>
        <end position="56"/>
    </location>
</feature>
<keyword evidence="4 7" id="KW-0560">Oxidoreductase</keyword>
<dbReference type="GO" id="GO:0020037">
    <property type="term" value="F:heme binding"/>
    <property type="evidence" value="ECO:0007669"/>
    <property type="project" value="InterPro"/>
</dbReference>
<dbReference type="InterPro" id="IPR001128">
    <property type="entry name" value="Cyt_P450"/>
</dbReference>
<dbReference type="PRINTS" id="PR00465">
    <property type="entry name" value="EP450IV"/>
</dbReference>
<dbReference type="GO" id="GO:0004497">
    <property type="term" value="F:monooxygenase activity"/>
    <property type="evidence" value="ECO:0007669"/>
    <property type="project" value="UniProtKB-KW"/>
</dbReference>
<keyword evidence="8" id="KW-0472">Membrane</keyword>
<reference evidence="9" key="1">
    <citation type="submission" date="2018-04" db="EMBL/GenBank/DDBJ databases">
        <title>Whole genome sequencing of Hypsizygus marmoreus.</title>
        <authorList>
            <person name="Choi I.-G."/>
            <person name="Min B."/>
            <person name="Kim J.-G."/>
            <person name="Kim S."/>
            <person name="Oh Y.-L."/>
            <person name="Kong W.-S."/>
            <person name="Park H."/>
            <person name="Jeong J."/>
            <person name="Song E.-S."/>
        </authorList>
    </citation>
    <scope>NUCLEOTIDE SEQUENCE [LARGE SCALE GENOMIC DNA]</scope>
    <source>
        <strain evidence="9">51987-8</strain>
    </source>
</reference>
<dbReference type="CDD" id="cd11041">
    <property type="entry name" value="CYP503A1-like"/>
    <property type="match status" value="1"/>
</dbReference>
<dbReference type="EMBL" id="LUEZ02000062">
    <property type="protein sequence ID" value="RDB20448.1"/>
    <property type="molecule type" value="Genomic_DNA"/>
</dbReference>
<comment type="cofactor">
    <cofactor evidence="1 6">
        <name>heme</name>
        <dbReference type="ChEBI" id="CHEBI:30413"/>
    </cofactor>
</comment>